<dbReference type="InterPro" id="IPR040720">
    <property type="entry name" value="GH81_C"/>
</dbReference>
<evidence type="ECO:0000256" key="7">
    <source>
        <dbReference type="ARBA" id="ARBA00023316"/>
    </source>
</evidence>
<evidence type="ECO:0000256" key="3">
    <source>
        <dbReference type="ARBA" id="ARBA00012780"/>
    </source>
</evidence>
<evidence type="ECO:0000259" key="10">
    <source>
        <dbReference type="Pfam" id="PF03639"/>
    </source>
</evidence>
<evidence type="ECO:0000256" key="8">
    <source>
        <dbReference type="ARBA" id="ARBA00023326"/>
    </source>
</evidence>
<dbReference type="EMBL" id="PYFQ01000010">
    <property type="protein sequence ID" value="PSK36961.1"/>
    <property type="molecule type" value="Genomic_DNA"/>
</dbReference>
<protein>
    <recommendedName>
        <fullName evidence="3">glucan endo-1,3-beta-D-glucosidase</fullName>
        <ecNumber evidence="3">3.2.1.39</ecNumber>
    </recommendedName>
</protein>
<dbReference type="InterPro" id="IPR040451">
    <property type="entry name" value="GH81_N"/>
</dbReference>
<dbReference type="InterPro" id="IPR005200">
    <property type="entry name" value="Endo-beta-glucanase"/>
</dbReference>
<dbReference type="GO" id="GO:0009986">
    <property type="term" value="C:cell surface"/>
    <property type="evidence" value="ECO:0007669"/>
    <property type="project" value="TreeGrafter"/>
</dbReference>
<dbReference type="Proteomes" id="UP000241107">
    <property type="component" value="Unassembled WGS sequence"/>
</dbReference>
<evidence type="ECO:0000259" key="11">
    <source>
        <dbReference type="Pfam" id="PF17652"/>
    </source>
</evidence>
<proteinExistence type="inferred from homology"/>
<dbReference type="GeneID" id="36567214"/>
<sequence length="708" mass="79645">MPIELFKNPLSTSEPPGHFVRGPHSQPPVNSASKGPIQTNNTFNNLLLDDQTFPTWPLPYSLWVTKDGDSDWGMAFNHTDSLQYVFGPDPEQNPAQFFFNPPKIKSFTFTAPNFGNNLRVTTIKNEKLAALVELANEQGRISMPLTYGMGFVTGIYENLVPVLSSQVGFMEFKKVGIVNQNRTAKYTVKLFNQLVWLIYLSGDPNVDLQLADNNHIVGNNASKLCVVQVCKGESPAYDDACGKYPIDAKLSGSVDPDRKTGTYAFNYETHGSSNLGSTLVWCLPHHQVTLKEDIKKRDSGMQLDSPTNGPMRGYVTDKLEFEVPNLPLDIGFEPWTAVDGFGFNPGNYTNEVKQLIGQVATEEVEQDVAGQCDLDSMYFGGKQLDKYAYLAMVTHFVLQDQNLTGKILPKIKAAIEKYASNQQQHPLRYDESWKGVISDTPPDQDFGNLNYNDHHFHYGYHIHAIAIVARIDPSWLTANDNLIKNYALTLIRDYGNPSDSDPYFPQFRNFDWFHGHSFAHGIFPSGDGKNEESSSEDYHSIYALKLYGQIINNQELEMAANLMLGIERTALNYYMMYTSDNNLLPQRFTANKVSGILFENKIDFATFFGRGTVGDEFVHGIHMIPITPMSSYMRGSKYVKEEWDAKLAGIVDKIPDGWQGILKLNAGLFDPKYSWKWFSRQDWQNNLIDPGMTRSWALAYLAGIGGAK</sequence>
<comment type="catalytic activity">
    <reaction evidence="1">
        <text>Hydrolysis of (1-&gt;3)-beta-D-glucosidic linkages in (1-&gt;3)-beta-D-glucans.</text>
        <dbReference type="EC" id="3.2.1.39"/>
    </reaction>
</comment>
<dbReference type="GO" id="GO:0042973">
    <property type="term" value="F:glucan endo-1,3-beta-D-glucosidase activity"/>
    <property type="evidence" value="ECO:0007669"/>
    <property type="project" value="UniProtKB-EC"/>
</dbReference>
<keyword evidence="13" id="KW-1185">Reference proteome</keyword>
<dbReference type="Pfam" id="PF03639">
    <property type="entry name" value="Glyco_hydro_81"/>
    <property type="match status" value="1"/>
</dbReference>
<dbReference type="RefSeq" id="XP_024712834.1">
    <property type="nucleotide sequence ID" value="XM_024859160.1"/>
</dbReference>
<feature type="domain" description="Glycosyl hydrolase family 81 C-terminal" evidence="11">
    <location>
        <begin position="348"/>
        <end position="698"/>
    </location>
</feature>
<keyword evidence="6" id="KW-0326">Glycosidase</keyword>
<dbReference type="Gene3D" id="2.70.98.30">
    <property type="entry name" value="Golgi alpha-mannosidase II, domain 4"/>
    <property type="match status" value="1"/>
</dbReference>
<evidence type="ECO:0000256" key="9">
    <source>
        <dbReference type="SAM" id="MobiDB-lite"/>
    </source>
</evidence>
<dbReference type="PROSITE" id="PS52008">
    <property type="entry name" value="GH81"/>
    <property type="match status" value="1"/>
</dbReference>
<dbReference type="GO" id="GO:0000272">
    <property type="term" value="P:polysaccharide catabolic process"/>
    <property type="evidence" value="ECO:0007669"/>
    <property type="project" value="UniProtKB-KW"/>
</dbReference>
<organism evidence="12 13">
    <name type="scientific">Candidozyma pseudohaemuli</name>
    <dbReference type="NCBI Taxonomy" id="418784"/>
    <lineage>
        <taxon>Eukaryota</taxon>
        <taxon>Fungi</taxon>
        <taxon>Dikarya</taxon>
        <taxon>Ascomycota</taxon>
        <taxon>Saccharomycotina</taxon>
        <taxon>Pichiomycetes</taxon>
        <taxon>Metschnikowiaceae</taxon>
        <taxon>Candidozyma</taxon>
    </lineage>
</organism>
<keyword evidence="7" id="KW-0961">Cell wall biogenesis/degradation</keyword>
<feature type="domain" description="Glycosyl hydrolase family 81 N-terminal" evidence="10">
    <location>
        <begin position="27"/>
        <end position="336"/>
    </location>
</feature>
<keyword evidence="5" id="KW-0119">Carbohydrate metabolism</keyword>
<feature type="compositionally biased region" description="Polar residues" evidence="9">
    <location>
        <begin position="27"/>
        <end position="37"/>
    </location>
</feature>
<dbReference type="PANTHER" id="PTHR31983:SF0">
    <property type="entry name" value="GLUCAN ENDO-1,3-BETA-D-GLUCOSIDASE 2"/>
    <property type="match status" value="1"/>
</dbReference>
<dbReference type="PANTHER" id="PTHR31983">
    <property type="entry name" value="ENDO-1,3(4)-BETA-GLUCANASE 1"/>
    <property type="match status" value="1"/>
</dbReference>
<dbReference type="Gene3D" id="1.10.287.1170">
    <property type="entry name" value="glycoside hydrolase family 81 endo-[beta] glucanase"/>
    <property type="match status" value="1"/>
</dbReference>
<comment type="caution">
    <text evidence="12">The sequence shown here is derived from an EMBL/GenBank/DDBJ whole genome shotgun (WGS) entry which is preliminary data.</text>
</comment>
<evidence type="ECO:0000256" key="1">
    <source>
        <dbReference type="ARBA" id="ARBA00000382"/>
    </source>
</evidence>
<reference evidence="12 13" key="1">
    <citation type="submission" date="2018-03" db="EMBL/GenBank/DDBJ databases">
        <title>Candida pseudohaemulonii genome assembly and annotation.</title>
        <authorList>
            <person name="Munoz J.F."/>
            <person name="Gade L.G."/>
            <person name="Chow N.A."/>
            <person name="Litvintseva A.P."/>
            <person name="Loparev V.N."/>
            <person name="Cuomo C.A."/>
        </authorList>
    </citation>
    <scope>NUCLEOTIDE SEQUENCE [LARGE SCALE GENOMIC DNA]</scope>
    <source>
        <strain evidence="12 13">B12108</strain>
    </source>
</reference>
<evidence type="ECO:0000313" key="13">
    <source>
        <dbReference type="Proteomes" id="UP000241107"/>
    </source>
</evidence>
<accession>A0A2P7YLW1</accession>
<keyword evidence="4" id="KW-0378">Hydrolase</keyword>
<keyword evidence="8" id="KW-0624">Polysaccharide degradation</keyword>
<comment type="similarity">
    <text evidence="2">Belongs to the glycosyl hydrolase 81 family.</text>
</comment>
<dbReference type="Pfam" id="PF17652">
    <property type="entry name" value="Glyco_hydro81C"/>
    <property type="match status" value="1"/>
</dbReference>
<dbReference type="EC" id="3.2.1.39" evidence="3"/>
<feature type="region of interest" description="Disordered" evidence="9">
    <location>
        <begin position="1"/>
        <end position="41"/>
    </location>
</feature>
<dbReference type="Gene3D" id="1.20.5.420">
    <property type="entry name" value="Immunoglobulin FC, subunit C"/>
    <property type="match status" value="1"/>
</dbReference>
<dbReference type="VEuPathDB" id="FungiDB:C7M61_003826"/>
<gene>
    <name evidence="12" type="ORF">C7M61_003826</name>
</gene>
<evidence type="ECO:0000256" key="2">
    <source>
        <dbReference type="ARBA" id="ARBA00010730"/>
    </source>
</evidence>
<dbReference type="AlphaFoldDB" id="A0A2P7YLW1"/>
<dbReference type="OrthoDB" id="4473401at2759"/>
<evidence type="ECO:0000256" key="6">
    <source>
        <dbReference type="ARBA" id="ARBA00023295"/>
    </source>
</evidence>
<name>A0A2P7YLW1_9ASCO</name>
<evidence type="ECO:0000256" key="4">
    <source>
        <dbReference type="ARBA" id="ARBA00022801"/>
    </source>
</evidence>
<dbReference type="GO" id="GO:0052861">
    <property type="term" value="F:endo-1,3(4)-beta-glucanase activity"/>
    <property type="evidence" value="ECO:0007669"/>
    <property type="project" value="InterPro"/>
</dbReference>
<evidence type="ECO:0000256" key="5">
    <source>
        <dbReference type="ARBA" id="ARBA00023277"/>
    </source>
</evidence>
<dbReference type="GO" id="GO:0071555">
    <property type="term" value="P:cell wall organization"/>
    <property type="evidence" value="ECO:0007669"/>
    <property type="project" value="UniProtKB-KW"/>
</dbReference>
<evidence type="ECO:0000313" key="12">
    <source>
        <dbReference type="EMBL" id="PSK36961.1"/>
    </source>
</evidence>